<feature type="chain" id="PRO_5017968714" evidence="1">
    <location>
        <begin position="27"/>
        <end position="239"/>
    </location>
</feature>
<keyword evidence="1" id="KW-0732">Signal</keyword>
<organism evidence="2 3">
    <name type="scientific">Seongchinamella sediminis</name>
    <dbReference type="NCBI Taxonomy" id="2283635"/>
    <lineage>
        <taxon>Bacteria</taxon>
        <taxon>Pseudomonadati</taxon>
        <taxon>Pseudomonadota</taxon>
        <taxon>Gammaproteobacteria</taxon>
        <taxon>Cellvibrionales</taxon>
        <taxon>Halieaceae</taxon>
        <taxon>Seongchinamella</taxon>
    </lineage>
</organism>
<accession>A0A3L7DX32</accession>
<keyword evidence="3" id="KW-1185">Reference proteome</keyword>
<proteinExistence type="predicted"/>
<dbReference type="RefSeq" id="WP_117956956.1">
    <property type="nucleotide sequence ID" value="NZ_QRAN01000024.1"/>
</dbReference>
<comment type="caution">
    <text evidence="2">The sequence shown here is derived from an EMBL/GenBank/DDBJ whole genome shotgun (WGS) entry which is preliminary data.</text>
</comment>
<evidence type="ECO:0000313" key="2">
    <source>
        <dbReference type="EMBL" id="RLQ20521.1"/>
    </source>
</evidence>
<feature type="signal peptide" evidence="1">
    <location>
        <begin position="1"/>
        <end position="26"/>
    </location>
</feature>
<sequence>MKNFLAMLIPCVLFPFLAVLAPAVYAADTQFPLKPPDLSSPRATLNTFLTTSDELSDLLLEEYRGVPTRAGYFRKLEFERDLERMLDLSAVPPAARRELGRDAIHHLYDVLSRIELPTWDQIPDASVFAEADDEEAKSIGRRISWTIPNTEITLERVADGPRAGEFVFSSLTVARVREFYDNVGGLPYRRDVPLKNYAQMRSYLAMGGWMIPSSFIEAMPKWLKYTISLLSHKSDIKKA</sequence>
<reference evidence="2 3" key="1">
    <citation type="submission" date="2018-07" db="EMBL/GenBank/DDBJ databases">
        <title>Halioglobus sp. genome submission.</title>
        <authorList>
            <person name="Ye M.-Q."/>
            <person name="Du Z.-J."/>
        </authorList>
    </citation>
    <scope>NUCLEOTIDE SEQUENCE [LARGE SCALE GENOMIC DNA]</scope>
    <source>
        <strain evidence="2 3">U0301</strain>
    </source>
</reference>
<evidence type="ECO:0000313" key="3">
    <source>
        <dbReference type="Proteomes" id="UP000265509"/>
    </source>
</evidence>
<dbReference type="OrthoDB" id="9784565at2"/>
<evidence type="ECO:0000256" key="1">
    <source>
        <dbReference type="SAM" id="SignalP"/>
    </source>
</evidence>
<dbReference type="Proteomes" id="UP000265509">
    <property type="component" value="Unassembled WGS sequence"/>
</dbReference>
<protein>
    <submittedName>
        <fullName evidence="2">Uncharacterized protein</fullName>
    </submittedName>
</protein>
<dbReference type="EMBL" id="QRAN01000024">
    <property type="protein sequence ID" value="RLQ20521.1"/>
    <property type="molecule type" value="Genomic_DNA"/>
</dbReference>
<gene>
    <name evidence="2" type="ORF">DWB85_16995</name>
</gene>
<dbReference type="AlphaFoldDB" id="A0A3L7DX32"/>
<name>A0A3L7DX32_9GAMM</name>